<gene>
    <name evidence="2" type="ORF">A3H26_03405</name>
</gene>
<comment type="caution">
    <text evidence="2">The sequence shown here is derived from an EMBL/GenBank/DDBJ whole genome shotgun (WGS) entry which is preliminary data.</text>
</comment>
<proteinExistence type="predicted"/>
<organism evidence="2 3">
    <name type="scientific">candidate division WWE3 bacterium RIFCSPLOWO2_12_FULL_36_10</name>
    <dbReference type="NCBI Taxonomy" id="1802630"/>
    <lineage>
        <taxon>Bacteria</taxon>
        <taxon>Katanobacteria</taxon>
    </lineage>
</organism>
<dbReference type="EMBL" id="MEVN01000023">
    <property type="protein sequence ID" value="OGC57036.1"/>
    <property type="molecule type" value="Genomic_DNA"/>
</dbReference>
<evidence type="ECO:0000313" key="2">
    <source>
        <dbReference type="EMBL" id="OGC57036.1"/>
    </source>
</evidence>
<dbReference type="STRING" id="1802630.A3H26_03405"/>
<dbReference type="Gene3D" id="2.40.260.10">
    <property type="entry name" value="Sortase"/>
    <property type="match status" value="1"/>
</dbReference>
<dbReference type="AlphaFoldDB" id="A0A1F4VI97"/>
<dbReference type="InterPro" id="IPR042001">
    <property type="entry name" value="Sortase_F"/>
</dbReference>
<dbReference type="InterPro" id="IPR005754">
    <property type="entry name" value="Sortase"/>
</dbReference>
<evidence type="ECO:0000256" key="1">
    <source>
        <dbReference type="ARBA" id="ARBA00022801"/>
    </source>
</evidence>
<name>A0A1F4VI97_UNCKA</name>
<dbReference type="GO" id="GO:0016787">
    <property type="term" value="F:hydrolase activity"/>
    <property type="evidence" value="ECO:0007669"/>
    <property type="project" value="UniProtKB-KW"/>
</dbReference>
<dbReference type="InterPro" id="IPR023365">
    <property type="entry name" value="Sortase_dom-sf"/>
</dbReference>
<keyword evidence="1" id="KW-0378">Hydrolase</keyword>
<reference evidence="2 3" key="1">
    <citation type="journal article" date="2016" name="Nat. Commun.">
        <title>Thousands of microbial genomes shed light on interconnected biogeochemical processes in an aquifer system.</title>
        <authorList>
            <person name="Anantharaman K."/>
            <person name="Brown C.T."/>
            <person name="Hug L.A."/>
            <person name="Sharon I."/>
            <person name="Castelle C.J."/>
            <person name="Probst A.J."/>
            <person name="Thomas B.C."/>
            <person name="Singh A."/>
            <person name="Wilkins M.J."/>
            <person name="Karaoz U."/>
            <person name="Brodie E.L."/>
            <person name="Williams K.H."/>
            <person name="Hubbard S.S."/>
            <person name="Banfield J.F."/>
        </authorList>
    </citation>
    <scope>NUCLEOTIDE SEQUENCE [LARGE SCALE GENOMIC DNA]</scope>
</reference>
<dbReference type="CDD" id="cd05829">
    <property type="entry name" value="Sortase_F"/>
    <property type="match status" value="1"/>
</dbReference>
<evidence type="ECO:0000313" key="3">
    <source>
        <dbReference type="Proteomes" id="UP000177763"/>
    </source>
</evidence>
<protein>
    <recommendedName>
        <fullName evidence="4">Peptidase C60 sortase A and B</fullName>
    </recommendedName>
</protein>
<dbReference type="Proteomes" id="UP000177763">
    <property type="component" value="Unassembled WGS sequence"/>
</dbReference>
<evidence type="ECO:0008006" key="4">
    <source>
        <dbReference type="Google" id="ProtNLM"/>
    </source>
</evidence>
<dbReference type="SUPFAM" id="SSF63817">
    <property type="entry name" value="Sortase"/>
    <property type="match status" value="1"/>
</dbReference>
<accession>A0A1F4VI97</accession>
<sequence>MEILILVLLTLFSSFLFNTKPVQKKVELVMETRAFRKYLTPTYFKPVKIYTDQINAKVQEVGAEEDGTLSVPSNWQDAGWYTNSAKSGEIGNVIIDGHYDTNTGSPGAFWNLKSLKVNDKVFVVDEIGKEYIYKVTTSYYVDVKDPDRSEVFGDSKVPTVTLITCGGVWLPGMSTYSKRLVVKAELIS</sequence>
<dbReference type="Pfam" id="PF04203">
    <property type="entry name" value="Sortase"/>
    <property type="match status" value="1"/>
</dbReference>